<feature type="compositionally biased region" description="Basic and acidic residues" evidence="1">
    <location>
        <begin position="89"/>
        <end position="106"/>
    </location>
</feature>
<feature type="compositionally biased region" description="Acidic residues" evidence="1">
    <location>
        <begin position="35"/>
        <end position="55"/>
    </location>
</feature>
<dbReference type="EMBL" id="JAWDGP010000100">
    <property type="protein sequence ID" value="KAK3803727.1"/>
    <property type="molecule type" value="Genomic_DNA"/>
</dbReference>
<feature type="compositionally biased region" description="Low complexity" evidence="1">
    <location>
        <begin position="371"/>
        <end position="382"/>
    </location>
</feature>
<feature type="compositionally biased region" description="Pro residues" evidence="1">
    <location>
        <begin position="256"/>
        <end position="272"/>
    </location>
</feature>
<name>A0AAE1BEK8_9GAST</name>
<sequence>MFLSDPVTIWFRRRSSGSCEDASLPSFSKPVVAESTDDEEKDQDGSEDQGLENQDEGGSCVFSSSPTSVDSPVGASPCLPFRRGSFSRSTKEKSKRGQGEGSASEKTKKHGKTGGKQESVSGEDGVKKKGPRMLWRSKSSCADSKIAQALTSGRGSRWKSKTDPDPLSDPGQGDVDTASSTHRHVIRQHTTPTILLVDGDSPHRLERSLSNIGDFRSSSPLMDSPTSPRAGSNLSLSPPLNQARYSISPSLSVSPPYSPYPSPSSPLSPSPPTARNCSQYAQSLSPPLPHHRYHHSQASPPPGQGSSFRRRSSVFLNRASCFDFECIPDKLRSLQEEWRANKQHRRRLSRLSRQEAKVVAASQDSGSTQQRLSRSSSRPCSRLPRALSPMPLSYDDYVLYLYSLEGKTISWLLIRK</sequence>
<keyword evidence="3" id="KW-1185">Reference proteome</keyword>
<dbReference type="Proteomes" id="UP001283361">
    <property type="component" value="Unassembled WGS sequence"/>
</dbReference>
<feature type="compositionally biased region" description="Polar residues" evidence="1">
    <location>
        <begin position="273"/>
        <end position="285"/>
    </location>
</feature>
<evidence type="ECO:0000256" key="1">
    <source>
        <dbReference type="SAM" id="MobiDB-lite"/>
    </source>
</evidence>
<dbReference type="AlphaFoldDB" id="A0AAE1BEK8"/>
<comment type="caution">
    <text evidence="2">The sequence shown here is derived from an EMBL/GenBank/DDBJ whole genome shotgun (WGS) entry which is preliminary data.</text>
</comment>
<gene>
    <name evidence="2" type="ORF">RRG08_047690</name>
</gene>
<protein>
    <submittedName>
        <fullName evidence="2">Uncharacterized protein</fullName>
    </submittedName>
</protein>
<feature type="compositionally biased region" description="Polar residues" evidence="1">
    <location>
        <begin position="61"/>
        <end position="70"/>
    </location>
</feature>
<feature type="region of interest" description="Disordered" evidence="1">
    <location>
        <begin position="14"/>
        <end position="309"/>
    </location>
</feature>
<evidence type="ECO:0000313" key="3">
    <source>
        <dbReference type="Proteomes" id="UP001283361"/>
    </source>
</evidence>
<reference evidence="2" key="1">
    <citation type="journal article" date="2023" name="G3 (Bethesda)">
        <title>A reference genome for the long-term kleptoplast-retaining sea slug Elysia crispata morphotype clarki.</title>
        <authorList>
            <person name="Eastman K.E."/>
            <person name="Pendleton A.L."/>
            <person name="Shaikh M.A."/>
            <person name="Suttiyut T."/>
            <person name="Ogas R."/>
            <person name="Tomko P."/>
            <person name="Gavelis G."/>
            <person name="Widhalm J.R."/>
            <person name="Wisecaver J.H."/>
        </authorList>
    </citation>
    <scope>NUCLEOTIDE SEQUENCE</scope>
    <source>
        <strain evidence="2">ECLA1</strain>
    </source>
</reference>
<feature type="compositionally biased region" description="Polar residues" evidence="1">
    <location>
        <begin position="208"/>
        <end position="247"/>
    </location>
</feature>
<feature type="region of interest" description="Disordered" evidence="1">
    <location>
        <begin position="356"/>
        <end position="382"/>
    </location>
</feature>
<evidence type="ECO:0000313" key="2">
    <source>
        <dbReference type="EMBL" id="KAK3803727.1"/>
    </source>
</evidence>
<accession>A0AAE1BEK8</accession>
<proteinExistence type="predicted"/>
<organism evidence="2 3">
    <name type="scientific">Elysia crispata</name>
    <name type="common">lettuce slug</name>
    <dbReference type="NCBI Taxonomy" id="231223"/>
    <lineage>
        <taxon>Eukaryota</taxon>
        <taxon>Metazoa</taxon>
        <taxon>Spiralia</taxon>
        <taxon>Lophotrochozoa</taxon>
        <taxon>Mollusca</taxon>
        <taxon>Gastropoda</taxon>
        <taxon>Heterobranchia</taxon>
        <taxon>Euthyneura</taxon>
        <taxon>Panpulmonata</taxon>
        <taxon>Sacoglossa</taxon>
        <taxon>Placobranchoidea</taxon>
        <taxon>Plakobranchidae</taxon>
        <taxon>Elysia</taxon>
    </lineage>
</organism>